<evidence type="ECO:0000313" key="9">
    <source>
        <dbReference type="EMBL" id="KAK3249432.1"/>
    </source>
</evidence>
<name>A0AAE0C8U7_9CHLO</name>
<comment type="similarity">
    <text evidence="2 7">Belongs to the Mediator complex subunit 31 family.</text>
</comment>
<feature type="region of interest" description="Disordered" evidence="8">
    <location>
        <begin position="140"/>
        <end position="198"/>
    </location>
</feature>
<dbReference type="AlphaFoldDB" id="A0AAE0C8U7"/>
<sequence>MSAANLPSLQERRTTLYRQEVANQRLRRMAVAGCTDSERFVLEIEFVQCLANPRYLEHLAQTRVLEDPSFINYLKYLQYWKKPEYSRYIIYPQCLHFLDLLQSAQFRNALKHPRNTEFIHAQQLYFWSHYRNTRLAAVMPSPDASEDPADTAVPPVAPFAPGVEGNQAEFQGPEMNDLPSTVSNEVQQSANDENMATD</sequence>
<evidence type="ECO:0000256" key="2">
    <source>
        <dbReference type="ARBA" id="ARBA00006378"/>
    </source>
</evidence>
<evidence type="ECO:0000256" key="7">
    <source>
        <dbReference type="RuleBase" id="RU364129"/>
    </source>
</evidence>
<reference evidence="9 10" key="1">
    <citation type="journal article" date="2015" name="Genome Biol. Evol.">
        <title>Comparative Genomics of a Bacterivorous Green Alga Reveals Evolutionary Causalities and Consequences of Phago-Mixotrophic Mode of Nutrition.</title>
        <authorList>
            <person name="Burns J.A."/>
            <person name="Paasch A."/>
            <person name="Narechania A."/>
            <person name="Kim E."/>
        </authorList>
    </citation>
    <scope>NUCLEOTIDE SEQUENCE [LARGE SCALE GENOMIC DNA]</scope>
    <source>
        <strain evidence="9 10">PLY_AMNH</strain>
    </source>
</reference>
<protein>
    <recommendedName>
        <fullName evidence="7">Mediator of RNA polymerase II transcription subunit 31</fullName>
    </recommendedName>
</protein>
<evidence type="ECO:0000313" key="10">
    <source>
        <dbReference type="Proteomes" id="UP001190700"/>
    </source>
</evidence>
<dbReference type="PANTHER" id="PTHR13186">
    <property type="entry name" value="MEDIATOR OF RNA POLYMERASE II TRANSCRIPTION SUBUNIT 31"/>
    <property type="match status" value="1"/>
</dbReference>
<dbReference type="Pfam" id="PF05669">
    <property type="entry name" value="Med31"/>
    <property type="match status" value="1"/>
</dbReference>
<keyword evidence="10" id="KW-1185">Reference proteome</keyword>
<accession>A0AAE0C8U7</accession>
<dbReference type="GO" id="GO:0006355">
    <property type="term" value="P:regulation of DNA-templated transcription"/>
    <property type="evidence" value="ECO:0007669"/>
    <property type="project" value="InterPro"/>
</dbReference>
<comment type="subcellular location">
    <subcellularLocation>
        <location evidence="1 7">Nucleus</location>
    </subcellularLocation>
</comment>
<evidence type="ECO:0000256" key="5">
    <source>
        <dbReference type="ARBA" id="ARBA00023163"/>
    </source>
</evidence>
<dbReference type="Gene3D" id="1.10.10.1340">
    <property type="entry name" value="Mediator of RNA polymerase II, submodule Med31 (Soh1)"/>
    <property type="match status" value="1"/>
</dbReference>
<evidence type="ECO:0000256" key="3">
    <source>
        <dbReference type="ARBA" id="ARBA00023015"/>
    </source>
</evidence>
<evidence type="ECO:0000256" key="8">
    <source>
        <dbReference type="SAM" id="MobiDB-lite"/>
    </source>
</evidence>
<comment type="caution">
    <text evidence="9">The sequence shown here is derived from an EMBL/GenBank/DDBJ whole genome shotgun (WGS) entry which is preliminary data.</text>
</comment>
<keyword evidence="5 7" id="KW-0804">Transcription</keyword>
<keyword evidence="4 7" id="KW-0010">Activator</keyword>
<dbReference type="InterPro" id="IPR038089">
    <property type="entry name" value="Med31_sf"/>
</dbReference>
<gene>
    <name evidence="9" type="ORF">CYMTET_41138</name>
</gene>
<dbReference type="FunFam" id="1.10.10.1340:FF:000001">
    <property type="entry name" value="Mediator of RNA polymerase II transcription subunit 31"/>
    <property type="match status" value="1"/>
</dbReference>
<evidence type="ECO:0000256" key="1">
    <source>
        <dbReference type="ARBA" id="ARBA00004123"/>
    </source>
</evidence>
<feature type="compositionally biased region" description="Polar residues" evidence="8">
    <location>
        <begin position="178"/>
        <end position="198"/>
    </location>
</feature>
<comment type="subunit">
    <text evidence="7">Component of the Mediator complex.</text>
</comment>
<proteinExistence type="inferred from homology"/>
<comment type="function">
    <text evidence="7">Component of the Mediator complex, a coactivator involved in the regulated transcription of nearly all RNA polymerase II-dependent genes. Mediator functions as a bridge to convey information from gene-specific regulatory proteins to the basal RNA polymerase II transcription machinery. Mediator is recruited to promoters by direct interactions with regulatory proteins and serves as a scaffold for the assembly of a functional preinitiation complex with RNA polymerase II and the general transcription factors.</text>
</comment>
<dbReference type="Proteomes" id="UP001190700">
    <property type="component" value="Unassembled WGS sequence"/>
</dbReference>
<evidence type="ECO:0000256" key="6">
    <source>
        <dbReference type="ARBA" id="ARBA00023242"/>
    </source>
</evidence>
<keyword evidence="3 7" id="KW-0805">Transcription regulation</keyword>
<evidence type="ECO:0000256" key="4">
    <source>
        <dbReference type="ARBA" id="ARBA00023159"/>
    </source>
</evidence>
<dbReference type="EMBL" id="LGRX02027334">
    <property type="protein sequence ID" value="KAK3249432.1"/>
    <property type="molecule type" value="Genomic_DNA"/>
</dbReference>
<keyword evidence="6 7" id="KW-0539">Nucleus</keyword>
<dbReference type="InterPro" id="IPR008831">
    <property type="entry name" value="Mediator_Med31"/>
</dbReference>
<dbReference type="GO" id="GO:0003712">
    <property type="term" value="F:transcription coregulator activity"/>
    <property type="evidence" value="ECO:0007669"/>
    <property type="project" value="InterPro"/>
</dbReference>
<dbReference type="GO" id="GO:0016592">
    <property type="term" value="C:mediator complex"/>
    <property type="evidence" value="ECO:0007669"/>
    <property type="project" value="InterPro"/>
</dbReference>
<organism evidence="9 10">
    <name type="scientific">Cymbomonas tetramitiformis</name>
    <dbReference type="NCBI Taxonomy" id="36881"/>
    <lineage>
        <taxon>Eukaryota</taxon>
        <taxon>Viridiplantae</taxon>
        <taxon>Chlorophyta</taxon>
        <taxon>Pyramimonadophyceae</taxon>
        <taxon>Pyramimonadales</taxon>
        <taxon>Pyramimonadaceae</taxon>
        <taxon>Cymbomonas</taxon>
    </lineage>
</organism>